<evidence type="ECO:0000256" key="2">
    <source>
        <dbReference type="ARBA" id="ARBA00022485"/>
    </source>
</evidence>
<gene>
    <name evidence="8" type="ORF">A3C24_04070</name>
</gene>
<keyword evidence="3" id="KW-0949">S-adenosyl-L-methionine</keyword>
<keyword evidence="5" id="KW-0408">Iron</keyword>
<dbReference type="CDD" id="cd01335">
    <property type="entry name" value="Radical_SAM"/>
    <property type="match status" value="1"/>
</dbReference>
<keyword evidence="2" id="KW-0004">4Fe-4S</keyword>
<dbReference type="SUPFAM" id="SSF102114">
    <property type="entry name" value="Radical SAM enzymes"/>
    <property type="match status" value="1"/>
</dbReference>
<comment type="caution">
    <text evidence="8">The sequence shown here is derived from an EMBL/GenBank/DDBJ whole genome shotgun (WGS) entry which is preliminary data.</text>
</comment>
<dbReference type="InterPro" id="IPR050377">
    <property type="entry name" value="Radical_SAM_PqqE_MftC-like"/>
</dbReference>
<dbReference type="SFLD" id="SFLDG01067">
    <property type="entry name" value="SPASM/twitch_domain_containing"/>
    <property type="match status" value="1"/>
</dbReference>
<dbReference type="Gene3D" id="3.20.20.70">
    <property type="entry name" value="Aldolase class I"/>
    <property type="match status" value="1"/>
</dbReference>
<evidence type="ECO:0000256" key="6">
    <source>
        <dbReference type="ARBA" id="ARBA00023014"/>
    </source>
</evidence>
<dbReference type="GO" id="GO:0051539">
    <property type="term" value="F:4 iron, 4 sulfur cluster binding"/>
    <property type="evidence" value="ECO:0007669"/>
    <property type="project" value="UniProtKB-KW"/>
</dbReference>
<evidence type="ECO:0000313" key="8">
    <source>
        <dbReference type="EMBL" id="OGK22735.1"/>
    </source>
</evidence>
<evidence type="ECO:0000256" key="5">
    <source>
        <dbReference type="ARBA" id="ARBA00023004"/>
    </source>
</evidence>
<keyword evidence="4" id="KW-0479">Metal-binding</keyword>
<dbReference type="Proteomes" id="UP000177159">
    <property type="component" value="Unassembled WGS sequence"/>
</dbReference>
<dbReference type="GO" id="GO:0003824">
    <property type="term" value="F:catalytic activity"/>
    <property type="evidence" value="ECO:0007669"/>
    <property type="project" value="InterPro"/>
</dbReference>
<dbReference type="InterPro" id="IPR007197">
    <property type="entry name" value="rSAM"/>
</dbReference>
<dbReference type="InterPro" id="IPR013785">
    <property type="entry name" value="Aldolase_TIM"/>
</dbReference>
<dbReference type="PANTHER" id="PTHR11228">
    <property type="entry name" value="RADICAL SAM DOMAIN PROTEIN"/>
    <property type="match status" value="1"/>
</dbReference>
<dbReference type="InterPro" id="IPR058240">
    <property type="entry name" value="rSAM_sf"/>
</dbReference>
<dbReference type="SFLD" id="SFLDS00029">
    <property type="entry name" value="Radical_SAM"/>
    <property type="match status" value="1"/>
</dbReference>
<organism evidence="8 9">
    <name type="scientific">Candidatus Roizmanbacteria bacterium RIFCSPHIGHO2_02_FULL_37_24</name>
    <dbReference type="NCBI Taxonomy" id="1802037"/>
    <lineage>
        <taxon>Bacteria</taxon>
        <taxon>Candidatus Roizmaniibacteriota</taxon>
    </lineage>
</organism>
<evidence type="ECO:0000256" key="1">
    <source>
        <dbReference type="ARBA" id="ARBA00001966"/>
    </source>
</evidence>
<dbReference type="InterPro" id="IPR000385">
    <property type="entry name" value="MoaA_NifB_PqqE_Fe-S-bd_CS"/>
</dbReference>
<dbReference type="AlphaFoldDB" id="A0A1F7GVB3"/>
<dbReference type="PANTHER" id="PTHR11228:SF35">
    <property type="entry name" value="MOLYBDENUM COFACTOR BIOSYNTHESIS PROTEIN A-RELATED"/>
    <property type="match status" value="1"/>
</dbReference>
<reference evidence="8 9" key="1">
    <citation type="journal article" date="2016" name="Nat. Commun.">
        <title>Thousands of microbial genomes shed light on interconnected biogeochemical processes in an aquifer system.</title>
        <authorList>
            <person name="Anantharaman K."/>
            <person name="Brown C.T."/>
            <person name="Hug L.A."/>
            <person name="Sharon I."/>
            <person name="Castelle C.J."/>
            <person name="Probst A.J."/>
            <person name="Thomas B.C."/>
            <person name="Singh A."/>
            <person name="Wilkins M.J."/>
            <person name="Karaoz U."/>
            <person name="Brodie E.L."/>
            <person name="Williams K.H."/>
            <person name="Hubbard S.S."/>
            <person name="Banfield J.F."/>
        </authorList>
    </citation>
    <scope>NUCLEOTIDE SEQUENCE [LARGE SCALE GENOMIC DNA]</scope>
</reference>
<evidence type="ECO:0000256" key="4">
    <source>
        <dbReference type="ARBA" id="ARBA00022723"/>
    </source>
</evidence>
<evidence type="ECO:0000259" key="7">
    <source>
        <dbReference type="PROSITE" id="PS51918"/>
    </source>
</evidence>
<dbReference type="EMBL" id="MFZM01000035">
    <property type="protein sequence ID" value="OGK22735.1"/>
    <property type="molecule type" value="Genomic_DNA"/>
</dbReference>
<accession>A0A1F7GVB3</accession>
<dbReference type="Pfam" id="PF04055">
    <property type="entry name" value="Radical_SAM"/>
    <property type="match status" value="1"/>
</dbReference>
<keyword evidence="6" id="KW-0411">Iron-sulfur</keyword>
<dbReference type="GO" id="GO:0046872">
    <property type="term" value="F:metal ion binding"/>
    <property type="evidence" value="ECO:0007669"/>
    <property type="project" value="UniProtKB-KW"/>
</dbReference>
<sequence length="305" mass="34389">MNAKNNSSENNLPYRVVRVGLTCNINCIFCNIPIESGAHPARLGFTEIKKEINEIFSKEKHPKISISGGEPTIHPDIIKIIKYLKKKGAAIIDLQTNAVLLSNLEFAKKLKKAGLNKIFVSFHSHIPKFHNLLTQSKNGHGRCVQGIKNCLNSGIEVILNPVINSLTYKFLPDYIEFIHKNFPKIKYISLSIVQPHERALKNRKIVPKYELLSPYIEKAAKLADKFGIVANNPYCGLPFCFGGWHKRLDKCLEYSENTIGGGNKSCDKVKLAACEKCDLKNACNGIWRNYLKIHPTLRLKPIKIN</sequence>
<dbReference type="PROSITE" id="PS01305">
    <property type="entry name" value="MOAA_NIFB_PQQE"/>
    <property type="match status" value="1"/>
</dbReference>
<proteinExistence type="predicted"/>
<evidence type="ECO:0000256" key="3">
    <source>
        <dbReference type="ARBA" id="ARBA00022691"/>
    </source>
</evidence>
<feature type="domain" description="Radical SAM core" evidence="7">
    <location>
        <begin position="9"/>
        <end position="238"/>
    </location>
</feature>
<name>A0A1F7GVB3_9BACT</name>
<evidence type="ECO:0000313" key="9">
    <source>
        <dbReference type="Proteomes" id="UP000177159"/>
    </source>
</evidence>
<dbReference type="PROSITE" id="PS51918">
    <property type="entry name" value="RADICAL_SAM"/>
    <property type="match status" value="1"/>
</dbReference>
<comment type="cofactor">
    <cofactor evidence="1">
        <name>[4Fe-4S] cluster</name>
        <dbReference type="ChEBI" id="CHEBI:49883"/>
    </cofactor>
</comment>
<protein>
    <recommendedName>
        <fullName evidence="7">Radical SAM core domain-containing protein</fullName>
    </recommendedName>
</protein>